<dbReference type="EMBL" id="ASHM01141117">
    <property type="protein sequence ID" value="PNX61300.1"/>
    <property type="molecule type" value="Genomic_DNA"/>
</dbReference>
<evidence type="ECO:0000256" key="1">
    <source>
        <dbReference type="ARBA" id="ARBA00004141"/>
    </source>
</evidence>
<accession>A0A2K3K4U1</accession>
<gene>
    <name evidence="5" type="ORF">L195_g060601</name>
</gene>
<dbReference type="SMART" id="SM00679">
    <property type="entry name" value="CTNS"/>
    <property type="match status" value="1"/>
</dbReference>
<dbReference type="Proteomes" id="UP000236291">
    <property type="component" value="Unassembled WGS sequence"/>
</dbReference>
<dbReference type="GO" id="GO:0016020">
    <property type="term" value="C:membrane"/>
    <property type="evidence" value="ECO:0007669"/>
    <property type="project" value="UniProtKB-SubCell"/>
</dbReference>
<evidence type="ECO:0000256" key="3">
    <source>
        <dbReference type="ARBA" id="ARBA00022989"/>
    </source>
</evidence>
<dbReference type="InterPro" id="IPR051415">
    <property type="entry name" value="LAAT-1"/>
</dbReference>
<name>A0A2K3K4U1_TRIPR</name>
<evidence type="ECO:0000256" key="2">
    <source>
        <dbReference type="ARBA" id="ARBA00022692"/>
    </source>
</evidence>
<evidence type="ECO:0000256" key="4">
    <source>
        <dbReference type="ARBA" id="ARBA00023136"/>
    </source>
</evidence>
<dbReference type="Gene3D" id="1.20.1280.290">
    <property type="match status" value="1"/>
</dbReference>
<keyword evidence="3" id="KW-1133">Transmembrane helix</keyword>
<protein>
    <submittedName>
        <fullName evidence="5">PQ-loop protein/transmembrane family protein</fullName>
    </submittedName>
</protein>
<evidence type="ECO:0000313" key="6">
    <source>
        <dbReference type="Proteomes" id="UP000236291"/>
    </source>
</evidence>
<dbReference type="PANTHER" id="PTHR16201:SF44">
    <property type="entry name" value="SEVEN TRANSMEMBRANE PROTEIN 1"/>
    <property type="match status" value="1"/>
</dbReference>
<comment type="subcellular location">
    <subcellularLocation>
        <location evidence="1">Membrane</location>
        <topology evidence="1">Multi-pass membrane protein</topology>
    </subcellularLocation>
</comment>
<reference evidence="5 6" key="2">
    <citation type="journal article" date="2017" name="Front. Plant Sci.">
        <title>Gene Classification and Mining of Molecular Markers Useful in Red Clover (Trifolium pratense) Breeding.</title>
        <authorList>
            <person name="Istvanek J."/>
            <person name="Dluhosova J."/>
            <person name="Dluhos P."/>
            <person name="Patkova L."/>
            <person name="Nedelnik J."/>
            <person name="Repkova J."/>
        </authorList>
    </citation>
    <scope>NUCLEOTIDE SEQUENCE [LARGE SCALE GENOMIC DNA]</scope>
    <source>
        <strain evidence="6">cv. Tatra</strain>
        <tissue evidence="5">Young leaves</tissue>
    </source>
</reference>
<dbReference type="AlphaFoldDB" id="A0A2K3K4U1"/>
<evidence type="ECO:0000313" key="5">
    <source>
        <dbReference type="EMBL" id="PNX61300.1"/>
    </source>
</evidence>
<organism evidence="5 6">
    <name type="scientific">Trifolium pratense</name>
    <name type="common">Red clover</name>
    <dbReference type="NCBI Taxonomy" id="57577"/>
    <lineage>
        <taxon>Eukaryota</taxon>
        <taxon>Viridiplantae</taxon>
        <taxon>Streptophyta</taxon>
        <taxon>Embryophyta</taxon>
        <taxon>Tracheophyta</taxon>
        <taxon>Spermatophyta</taxon>
        <taxon>Magnoliopsida</taxon>
        <taxon>eudicotyledons</taxon>
        <taxon>Gunneridae</taxon>
        <taxon>Pentapetalae</taxon>
        <taxon>rosids</taxon>
        <taxon>fabids</taxon>
        <taxon>Fabales</taxon>
        <taxon>Fabaceae</taxon>
        <taxon>Papilionoideae</taxon>
        <taxon>50 kb inversion clade</taxon>
        <taxon>NPAAA clade</taxon>
        <taxon>Hologalegina</taxon>
        <taxon>IRL clade</taxon>
        <taxon>Trifolieae</taxon>
        <taxon>Trifolium</taxon>
    </lineage>
</organism>
<sequence length="51" mass="5456">MSSGKETASFALGLVSVVIWVVAEIPQIITNYRAKSTDGLSATFLITWIIG</sequence>
<comment type="caution">
    <text evidence="5">The sequence shown here is derived from an EMBL/GenBank/DDBJ whole genome shotgun (WGS) entry which is preliminary data.</text>
</comment>
<dbReference type="STRING" id="57577.A0A2K3K4U1"/>
<proteinExistence type="predicted"/>
<dbReference type="ExpressionAtlas" id="A0A2K3K4U1">
    <property type="expression patterns" value="baseline"/>
</dbReference>
<dbReference type="InterPro" id="IPR006603">
    <property type="entry name" value="PQ-loop_rpt"/>
</dbReference>
<dbReference type="Pfam" id="PF04193">
    <property type="entry name" value="PQ-loop"/>
    <property type="match status" value="1"/>
</dbReference>
<feature type="non-terminal residue" evidence="5">
    <location>
        <position position="51"/>
    </location>
</feature>
<keyword evidence="4" id="KW-0472">Membrane</keyword>
<keyword evidence="2 5" id="KW-0812">Transmembrane</keyword>
<reference evidence="5 6" key="1">
    <citation type="journal article" date="2014" name="Am. J. Bot.">
        <title>Genome assembly and annotation for red clover (Trifolium pratense; Fabaceae).</title>
        <authorList>
            <person name="Istvanek J."/>
            <person name="Jaros M."/>
            <person name="Krenek A."/>
            <person name="Repkova J."/>
        </authorList>
    </citation>
    <scope>NUCLEOTIDE SEQUENCE [LARGE SCALE GENOMIC DNA]</scope>
    <source>
        <strain evidence="6">cv. Tatra</strain>
        <tissue evidence="5">Young leaves</tissue>
    </source>
</reference>
<dbReference type="PANTHER" id="PTHR16201">
    <property type="entry name" value="SEVEN TRANSMEMBRANE PROTEIN 1-RELATED"/>
    <property type="match status" value="1"/>
</dbReference>